<accession>A0A5N5U3S4</accession>
<feature type="domain" description="HMA" evidence="1">
    <location>
        <begin position="1"/>
        <end position="64"/>
    </location>
</feature>
<evidence type="ECO:0000313" key="7">
    <source>
        <dbReference type="Proteomes" id="UP000326865"/>
    </source>
</evidence>
<dbReference type="Proteomes" id="UP000326302">
    <property type="component" value="Unassembled WGS sequence"/>
</dbReference>
<dbReference type="Gene3D" id="3.30.70.100">
    <property type="match status" value="1"/>
</dbReference>
<dbReference type="InterPro" id="IPR006121">
    <property type="entry name" value="HMA_dom"/>
</dbReference>
<keyword evidence="7" id="KW-1185">Reference proteome</keyword>
<protein>
    <submittedName>
        <fullName evidence="3">Heavy metal transporter</fullName>
    </submittedName>
</protein>
<dbReference type="EMBL" id="QJOW01000007">
    <property type="protein sequence ID" value="KAB7513128.1"/>
    <property type="molecule type" value="Genomic_DNA"/>
</dbReference>
<dbReference type="AlphaFoldDB" id="A0A5N5U3S4"/>
<dbReference type="Pfam" id="PF00403">
    <property type="entry name" value="HMA"/>
    <property type="match status" value="1"/>
</dbReference>
<dbReference type="GO" id="GO:0046872">
    <property type="term" value="F:metal ion binding"/>
    <property type="evidence" value="ECO:0007669"/>
    <property type="project" value="InterPro"/>
</dbReference>
<dbReference type="PROSITE" id="PS50846">
    <property type="entry name" value="HMA_2"/>
    <property type="match status" value="1"/>
</dbReference>
<dbReference type="RefSeq" id="WP_152120972.1">
    <property type="nucleotide sequence ID" value="NZ_QJOW01000007.1"/>
</dbReference>
<dbReference type="InterPro" id="IPR036163">
    <property type="entry name" value="HMA_dom_sf"/>
</dbReference>
<accession>A0A5N5U378</accession>
<reference evidence="5 6" key="1">
    <citation type="submission" date="2019-10" db="EMBL/GenBank/DDBJ databases">
        <title>Unraveling microbial dark matter from salterns through culturing: the case of the genus Halosegnis.</title>
        <authorList>
            <person name="Duran-Viseras A."/>
            <person name="Andrei A.-S."/>
            <person name="Vera-Gargallo B."/>
            <person name="Ghai R."/>
            <person name="Sanchez-Porro C."/>
            <person name="Ventosa A."/>
        </authorList>
    </citation>
    <scope>NUCLEOTIDE SEQUENCE [LARGE SCALE GENOMIC DNA]</scope>
    <source>
        <strain evidence="3 6">F17-44</strain>
        <strain evidence="2 7">F18-79</strain>
        <strain evidence="4 5">F19-13</strain>
    </source>
</reference>
<gene>
    <name evidence="2" type="ORF">DM867_10910</name>
    <name evidence="3" type="ORF">DMP03_12985</name>
    <name evidence="4" type="ORF">DP108_10870</name>
</gene>
<dbReference type="CDD" id="cd00371">
    <property type="entry name" value="HMA"/>
    <property type="match status" value="1"/>
</dbReference>
<evidence type="ECO:0000313" key="4">
    <source>
        <dbReference type="EMBL" id="KAB7516618.1"/>
    </source>
</evidence>
<organism evidence="3 6">
    <name type="scientific">Halosegnis rubeus</name>
    <dbReference type="NCBI Taxonomy" id="2212850"/>
    <lineage>
        <taxon>Archaea</taxon>
        <taxon>Methanobacteriati</taxon>
        <taxon>Methanobacteriota</taxon>
        <taxon>Stenosarchaea group</taxon>
        <taxon>Halobacteria</taxon>
        <taxon>Halobacteriales</taxon>
        <taxon>Natronomonadaceae</taxon>
        <taxon>Halosegnis</taxon>
    </lineage>
</organism>
<evidence type="ECO:0000313" key="3">
    <source>
        <dbReference type="EMBL" id="KAB7513128.1"/>
    </source>
</evidence>
<evidence type="ECO:0000313" key="2">
    <source>
        <dbReference type="EMBL" id="KAB7513014.1"/>
    </source>
</evidence>
<evidence type="ECO:0000259" key="1">
    <source>
        <dbReference type="PROSITE" id="PS50846"/>
    </source>
</evidence>
<dbReference type="EMBL" id="QMDY01000006">
    <property type="protein sequence ID" value="KAB7516618.1"/>
    <property type="molecule type" value="Genomic_DNA"/>
</dbReference>
<sequence>MTETLTIDGMSCDHCEQTVEDAVAELDGVTDARADETTDTLEIEGDPDLAAVHAAVEDAGYEPR</sequence>
<evidence type="ECO:0000313" key="5">
    <source>
        <dbReference type="Proteomes" id="UP000326207"/>
    </source>
</evidence>
<evidence type="ECO:0000313" key="6">
    <source>
        <dbReference type="Proteomes" id="UP000326302"/>
    </source>
</evidence>
<dbReference type="Proteomes" id="UP000326207">
    <property type="component" value="Unassembled WGS sequence"/>
</dbReference>
<dbReference type="SUPFAM" id="SSF55008">
    <property type="entry name" value="HMA, heavy metal-associated domain"/>
    <property type="match status" value="1"/>
</dbReference>
<name>A0A5N5U3S4_9EURY</name>
<dbReference type="OrthoDB" id="44171at2157"/>
<proteinExistence type="predicted"/>
<dbReference type="Proteomes" id="UP000326865">
    <property type="component" value="Unassembled WGS sequence"/>
</dbReference>
<dbReference type="EMBL" id="QKKZ01000005">
    <property type="protein sequence ID" value="KAB7513014.1"/>
    <property type="molecule type" value="Genomic_DNA"/>
</dbReference>
<accession>A0A5N5UD92</accession>
<comment type="caution">
    <text evidence="3">The sequence shown here is derived from an EMBL/GenBank/DDBJ whole genome shotgun (WGS) entry which is preliminary data.</text>
</comment>